<keyword evidence="5" id="KW-0276">Fatty acid metabolism</keyword>
<dbReference type="GO" id="GO:0045300">
    <property type="term" value="F:stearoyl-[ACP] desaturase activity"/>
    <property type="evidence" value="ECO:0007669"/>
    <property type="project" value="UniProtKB-EC"/>
</dbReference>
<evidence type="ECO:0000256" key="8">
    <source>
        <dbReference type="ARBA" id="ARBA00023098"/>
    </source>
</evidence>
<dbReference type="Pfam" id="PF03405">
    <property type="entry name" value="FA_desaturase_2"/>
    <property type="match status" value="1"/>
</dbReference>
<evidence type="ECO:0000256" key="2">
    <source>
        <dbReference type="ARBA" id="ARBA00008749"/>
    </source>
</evidence>
<gene>
    <name evidence="11" type="ORF">HGA02_16815</name>
</gene>
<dbReference type="InterPro" id="IPR009078">
    <property type="entry name" value="Ferritin-like_SF"/>
</dbReference>
<evidence type="ECO:0000313" key="12">
    <source>
        <dbReference type="Proteomes" id="UP000777774"/>
    </source>
</evidence>
<name>A0ABX1K3I7_9CELL</name>
<protein>
    <submittedName>
        <fullName evidence="11">Acyl-ACP desaturase</fullName>
        <ecNumber evidence="11">1.14.19.2</ecNumber>
    </submittedName>
</protein>
<keyword evidence="7" id="KW-0408">Iron</keyword>
<keyword evidence="4" id="KW-0479">Metal-binding</keyword>
<evidence type="ECO:0000256" key="5">
    <source>
        <dbReference type="ARBA" id="ARBA00022832"/>
    </source>
</evidence>
<keyword evidence="3" id="KW-0444">Lipid biosynthesis</keyword>
<reference evidence="11 12" key="1">
    <citation type="submission" date="2020-04" db="EMBL/GenBank/DDBJ databases">
        <title>MicrobeNet Type strains.</title>
        <authorList>
            <person name="Nicholson A.C."/>
        </authorList>
    </citation>
    <scope>NUCLEOTIDE SEQUENCE [LARGE SCALE GENOMIC DNA]</scope>
    <source>
        <strain evidence="11 12">ATCC BAA-787</strain>
    </source>
</reference>
<evidence type="ECO:0000256" key="4">
    <source>
        <dbReference type="ARBA" id="ARBA00022723"/>
    </source>
</evidence>
<keyword evidence="6 11" id="KW-0560">Oxidoreductase</keyword>
<dbReference type="Proteomes" id="UP000777774">
    <property type="component" value="Unassembled WGS sequence"/>
</dbReference>
<sequence>MRQPRHLRHPGRRGHVGRVLHDDLGVRPCLVHARQRGEQGGGVPVPVAADAHDERCRRGRLRGEELVVDAEREERHRRTRPAQRGLERLDLRAAVDEHAVHAPQHVERTAHPVGRRVDLEGVREPDRPGEHAGVRGQDEHAAREVLVPRDPDVGAAAVRHRNTEALDENPIVTEIARRLAVDDEMQAEFFANLISAAFDLAPDQTMRAIADRVADFRVPEVVLADGSSSDDALAAAGIYDRAKEPELVFGPLLAQWKVF</sequence>
<comment type="cofactor">
    <cofactor evidence="1">
        <name>Fe(2+)</name>
        <dbReference type="ChEBI" id="CHEBI:29033"/>
    </cofactor>
</comment>
<proteinExistence type="inferred from homology"/>
<accession>A0ABX1K3I7</accession>
<evidence type="ECO:0000256" key="7">
    <source>
        <dbReference type="ARBA" id="ARBA00023004"/>
    </source>
</evidence>
<keyword evidence="12" id="KW-1185">Reference proteome</keyword>
<comment type="caution">
    <text evidence="11">The sequence shown here is derived from an EMBL/GenBank/DDBJ whole genome shotgun (WGS) entry which is preliminary data.</text>
</comment>
<evidence type="ECO:0000256" key="3">
    <source>
        <dbReference type="ARBA" id="ARBA00022516"/>
    </source>
</evidence>
<evidence type="ECO:0000256" key="9">
    <source>
        <dbReference type="ARBA" id="ARBA00023160"/>
    </source>
</evidence>
<evidence type="ECO:0000313" key="11">
    <source>
        <dbReference type="EMBL" id="NKY41125.1"/>
    </source>
</evidence>
<organism evidence="11 12">
    <name type="scientific">Cellulomonas septica</name>
    <dbReference type="NCBI Taxonomy" id="285080"/>
    <lineage>
        <taxon>Bacteria</taxon>
        <taxon>Bacillati</taxon>
        <taxon>Actinomycetota</taxon>
        <taxon>Actinomycetes</taxon>
        <taxon>Micrococcales</taxon>
        <taxon>Cellulomonadaceae</taxon>
        <taxon>Cellulomonas</taxon>
    </lineage>
</organism>
<evidence type="ECO:0000256" key="1">
    <source>
        <dbReference type="ARBA" id="ARBA00001954"/>
    </source>
</evidence>
<keyword evidence="9" id="KW-0275">Fatty acid biosynthesis</keyword>
<dbReference type="SUPFAM" id="SSF47240">
    <property type="entry name" value="Ferritin-like"/>
    <property type="match status" value="1"/>
</dbReference>
<comment type="similarity">
    <text evidence="2">Belongs to the fatty acid desaturase type 2 family.</text>
</comment>
<evidence type="ECO:0000256" key="10">
    <source>
        <dbReference type="SAM" id="MobiDB-lite"/>
    </source>
</evidence>
<dbReference type="InterPro" id="IPR012348">
    <property type="entry name" value="RNR-like"/>
</dbReference>
<keyword evidence="8" id="KW-0443">Lipid metabolism</keyword>
<feature type="non-terminal residue" evidence="11">
    <location>
        <position position="259"/>
    </location>
</feature>
<dbReference type="Gene3D" id="1.10.620.20">
    <property type="entry name" value="Ribonucleotide Reductase, subunit A"/>
    <property type="match status" value="1"/>
</dbReference>
<dbReference type="InterPro" id="IPR005067">
    <property type="entry name" value="Fatty_acid_desaturase-2"/>
</dbReference>
<dbReference type="EC" id="1.14.19.2" evidence="11"/>
<feature type="region of interest" description="Disordered" evidence="10">
    <location>
        <begin position="121"/>
        <end position="143"/>
    </location>
</feature>
<dbReference type="EMBL" id="JAAXOY010000580">
    <property type="protein sequence ID" value="NKY41125.1"/>
    <property type="molecule type" value="Genomic_DNA"/>
</dbReference>
<evidence type="ECO:0000256" key="6">
    <source>
        <dbReference type="ARBA" id="ARBA00023002"/>
    </source>
</evidence>